<name>A0A6C0HPU0_9ZZZZ</name>
<evidence type="ECO:0000313" key="1">
    <source>
        <dbReference type="EMBL" id="QHT82682.1"/>
    </source>
</evidence>
<organism evidence="1">
    <name type="scientific">viral metagenome</name>
    <dbReference type="NCBI Taxonomy" id="1070528"/>
    <lineage>
        <taxon>unclassified sequences</taxon>
        <taxon>metagenomes</taxon>
        <taxon>organismal metagenomes</taxon>
    </lineage>
</organism>
<dbReference type="AlphaFoldDB" id="A0A6C0HPU0"/>
<sequence>MPNGSYWVGRGGFNYKRSGGGGNHRIFSLGAIANRPQDVNNKYVPGAGVGASSIATRRAKLLHSTVCSDQYPCSKSYSRLGLQSSGGSNDYALNWYVKNI</sequence>
<protein>
    <submittedName>
        <fullName evidence="1">Uncharacterized protein</fullName>
    </submittedName>
</protein>
<reference evidence="1" key="1">
    <citation type="journal article" date="2020" name="Nature">
        <title>Giant virus diversity and host interactions through global metagenomics.</title>
        <authorList>
            <person name="Schulz F."/>
            <person name="Roux S."/>
            <person name="Paez-Espino D."/>
            <person name="Jungbluth S."/>
            <person name="Walsh D.A."/>
            <person name="Denef V.J."/>
            <person name="McMahon K.D."/>
            <person name="Konstantinidis K.T."/>
            <person name="Eloe-Fadrosh E.A."/>
            <person name="Kyrpides N.C."/>
            <person name="Woyke T."/>
        </authorList>
    </citation>
    <scope>NUCLEOTIDE SEQUENCE</scope>
    <source>
        <strain evidence="1">GVMAG-M-3300023184-165</strain>
    </source>
</reference>
<dbReference type="EMBL" id="MN740003">
    <property type="protein sequence ID" value="QHT82682.1"/>
    <property type="molecule type" value="Genomic_DNA"/>
</dbReference>
<accession>A0A6C0HPU0</accession>
<proteinExistence type="predicted"/>